<dbReference type="EMBL" id="LR031574">
    <property type="protein sequence ID" value="VDC99587.1"/>
    <property type="molecule type" value="Genomic_DNA"/>
</dbReference>
<accession>A0A3P6B8Y7</accession>
<evidence type="ECO:0000313" key="1">
    <source>
        <dbReference type="EMBL" id="VDC99587.1"/>
    </source>
</evidence>
<proteinExistence type="predicted"/>
<gene>
    <name evidence="1" type="ORF">BRAA07T30099Z</name>
</gene>
<protein>
    <submittedName>
        <fullName evidence="1">Uncharacterized protein</fullName>
    </submittedName>
</protein>
<organism evidence="1">
    <name type="scientific">Brassica campestris</name>
    <name type="common">Field mustard</name>
    <dbReference type="NCBI Taxonomy" id="3711"/>
    <lineage>
        <taxon>Eukaryota</taxon>
        <taxon>Viridiplantae</taxon>
        <taxon>Streptophyta</taxon>
        <taxon>Embryophyta</taxon>
        <taxon>Tracheophyta</taxon>
        <taxon>Spermatophyta</taxon>
        <taxon>Magnoliopsida</taxon>
        <taxon>eudicotyledons</taxon>
        <taxon>Gunneridae</taxon>
        <taxon>Pentapetalae</taxon>
        <taxon>rosids</taxon>
        <taxon>malvids</taxon>
        <taxon>Brassicales</taxon>
        <taxon>Brassicaceae</taxon>
        <taxon>Brassiceae</taxon>
        <taxon>Brassica</taxon>
    </lineage>
</organism>
<sequence>MCYMNKNHKRKWLQNYKIKRRVVGTHLKPFWFLCSFWSHASFTRMKLWISLGYKYL</sequence>
<dbReference type="AlphaFoldDB" id="A0A3P6B8Y7"/>
<name>A0A3P6B8Y7_BRACM</name>
<reference evidence="1" key="1">
    <citation type="submission" date="2018-11" db="EMBL/GenBank/DDBJ databases">
        <authorList>
            <consortium name="Genoscope - CEA"/>
            <person name="William W."/>
        </authorList>
    </citation>
    <scope>NUCLEOTIDE SEQUENCE</scope>
</reference>